<feature type="domain" description="PIN" evidence="6">
    <location>
        <begin position="34"/>
        <end position="163"/>
    </location>
</feature>
<evidence type="ECO:0000313" key="8">
    <source>
        <dbReference type="Proteomes" id="UP000823612"/>
    </source>
</evidence>
<reference evidence="7" key="2">
    <citation type="journal article" date="2021" name="PeerJ">
        <title>Extensive microbial diversity within the chicken gut microbiome revealed by metagenomics and culture.</title>
        <authorList>
            <person name="Gilroy R."/>
            <person name="Ravi A."/>
            <person name="Getino M."/>
            <person name="Pursley I."/>
            <person name="Horton D.L."/>
            <person name="Alikhan N.F."/>
            <person name="Baker D."/>
            <person name="Gharbi K."/>
            <person name="Hall N."/>
            <person name="Watson M."/>
            <person name="Adriaenssens E.M."/>
            <person name="Foster-Nyarko E."/>
            <person name="Jarju S."/>
            <person name="Secka A."/>
            <person name="Antonio M."/>
            <person name="Oren A."/>
            <person name="Chaudhuri R.R."/>
            <person name="La Ragione R."/>
            <person name="Hildebrand F."/>
            <person name="Pallen M.J."/>
        </authorList>
    </citation>
    <scope>NUCLEOTIDE SEQUENCE</scope>
    <source>
        <strain evidence="7">2889</strain>
    </source>
</reference>
<reference evidence="7" key="1">
    <citation type="submission" date="2020-10" db="EMBL/GenBank/DDBJ databases">
        <authorList>
            <person name="Gilroy R."/>
        </authorList>
    </citation>
    <scope>NUCLEOTIDE SEQUENCE</scope>
    <source>
        <strain evidence="7">2889</strain>
    </source>
</reference>
<sequence>MKTDSKKKRGSRSVETDSASSVSPKQKPGKKLPKIFVLDTNVLLHDYRSLYKFQDNDIVIPLVDLEEIDHFKKGNDQINFNAREIMRSLDKLAGKGLFEEGIQLGRNMGKLSVVIGKGLTQAMKEAAMEDIPDHRILAVALDLQEEHPERYVCLVSKDINLRMKAQAFGVPAQDYLNDKAPDEEELNKRRVGVVRVPDPVIAELYERPEGINPKEMKVKPVPNEYFEIGGSGAHIPVFYNPHTRSVVKVESRNVSGISPRNQEQACALDALMRPDIQLVALTGVAGTGKTLLALAAALAQMDSYKSILLSRPVIPLQNQDMGFLPGDAEEKLAPYMLPLYDNLAVIKNKTRISSKEYSQIEEMQKSGAFQITPLAYIRGRSLSDTFFIVDEAQNLTPHEVKTIITRAGEGTKMVFTGDLHQIDSPYLDSRSNGLSYLCDRMFGEELFATVNLVKGERSALAEVAGRLL</sequence>
<dbReference type="CDD" id="cd09883">
    <property type="entry name" value="PIN_VapC_PhoHL-ATPase"/>
    <property type="match status" value="1"/>
</dbReference>
<dbReference type="AlphaFoldDB" id="A0A9D9DT06"/>
<dbReference type="InterPro" id="IPR002716">
    <property type="entry name" value="PIN_dom"/>
</dbReference>
<dbReference type="InterPro" id="IPR051451">
    <property type="entry name" value="PhoH2-like"/>
</dbReference>
<dbReference type="GO" id="GO:0005524">
    <property type="term" value="F:ATP binding"/>
    <property type="evidence" value="ECO:0007669"/>
    <property type="project" value="UniProtKB-KW"/>
</dbReference>
<dbReference type="SUPFAM" id="SSF52540">
    <property type="entry name" value="P-loop containing nucleoside triphosphate hydrolases"/>
    <property type="match status" value="1"/>
</dbReference>
<comment type="similarity">
    <text evidence="4">In the N-terminal section; belongs to the PINc/VapC protein family.</text>
</comment>
<evidence type="ECO:0000313" key="7">
    <source>
        <dbReference type="EMBL" id="MBO8433121.1"/>
    </source>
</evidence>
<dbReference type="SUPFAM" id="SSF88723">
    <property type="entry name" value="PIN domain-like"/>
    <property type="match status" value="1"/>
</dbReference>
<feature type="region of interest" description="Disordered" evidence="5">
    <location>
        <begin position="1"/>
        <end position="29"/>
    </location>
</feature>
<dbReference type="EMBL" id="JADIMZ010000111">
    <property type="protein sequence ID" value="MBO8433121.1"/>
    <property type="molecule type" value="Genomic_DNA"/>
</dbReference>
<dbReference type="InterPro" id="IPR027417">
    <property type="entry name" value="P-loop_NTPase"/>
</dbReference>
<protein>
    <submittedName>
        <fullName evidence="7">PhoH family protein</fullName>
    </submittedName>
</protein>
<dbReference type="Proteomes" id="UP000823612">
    <property type="component" value="Unassembled WGS sequence"/>
</dbReference>
<dbReference type="PANTHER" id="PTHR30473">
    <property type="entry name" value="PROTEIN PHOH"/>
    <property type="match status" value="1"/>
</dbReference>
<dbReference type="Gene3D" id="3.40.50.300">
    <property type="entry name" value="P-loop containing nucleotide triphosphate hydrolases"/>
    <property type="match status" value="1"/>
</dbReference>
<keyword evidence="3" id="KW-0067">ATP-binding</keyword>
<dbReference type="FunFam" id="3.40.50.300:FF:000013">
    <property type="entry name" value="PhoH family ATPase"/>
    <property type="match status" value="1"/>
</dbReference>
<evidence type="ECO:0000256" key="3">
    <source>
        <dbReference type="ARBA" id="ARBA00022840"/>
    </source>
</evidence>
<dbReference type="SMART" id="SM00670">
    <property type="entry name" value="PINc"/>
    <property type="match status" value="1"/>
</dbReference>
<dbReference type="GO" id="GO:0005829">
    <property type="term" value="C:cytosol"/>
    <property type="evidence" value="ECO:0007669"/>
    <property type="project" value="TreeGrafter"/>
</dbReference>
<comment type="caution">
    <text evidence="7">The sequence shown here is derived from an EMBL/GenBank/DDBJ whole genome shotgun (WGS) entry which is preliminary data.</text>
</comment>
<accession>A0A9D9DT06</accession>
<name>A0A9D9DT06_9BACT</name>
<dbReference type="InterPro" id="IPR003714">
    <property type="entry name" value="PhoH"/>
</dbReference>
<organism evidence="7 8">
    <name type="scientific">Candidatus Pullibacteroides excrementavium</name>
    <dbReference type="NCBI Taxonomy" id="2840905"/>
    <lineage>
        <taxon>Bacteria</taxon>
        <taxon>Pseudomonadati</taxon>
        <taxon>Bacteroidota</taxon>
        <taxon>Bacteroidia</taxon>
        <taxon>Bacteroidales</taxon>
        <taxon>Candidatus Pullibacteroides</taxon>
    </lineage>
</organism>
<gene>
    <name evidence="7" type="ORF">IAB08_07500</name>
</gene>
<comment type="similarity">
    <text evidence="1">Belongs to the PhoH family.</text>
</comment>
<evidence type="ECO:0000256" key="5">
    <source>
        <dbReference type="SAM" id="MobiDB-lite"/>
    </source>
</evidence>
<keyword evidence="2" id="KW-0547">Nucleotide-binding</keyword>
<evidence type="ECO:0000256" key="4">
    <source>
        <dbReference type="ARBA" id="ARBA00046345"/>
    </source>
</evidence>
<evidence type="ECO:0000256" key="2">
    <source>
        <dbReference type="ARBA" id="ARBA00022741"/>
    </source>
</evidence>
<dbReference type="Pfam" id="PF13638">
    <property type="entry name" value="PIN_4"/>
    <property type="match status" value="1"/>
</dbReference>
<evidence type="ECO:0000256" key="1">
    <source>
        <dbReference type="ARBA" id="ARBA00010393"/>
    </source>
</evidence>
<dbReference type="PANTHER" id="PTHR30473:SF2">
    <property type="entry name" value="PIN DOMAIN-CONTAINING PROTEIN"/>
    <property type="match status" value="1"/>
</dbReference>
<proteinExistence type="inferred from homology"/>
<dbReference type="Pfam" id="PF02562">
    <property type="entry name" value="PhoH"/>
    <property type="match status" value="1"/>
</dbReference>
<dbReference type="Gene3D" id="3.40.50.1010">
    <property type="entry name" value="5'-nuclease"/>
    <property type="match status" value="1"/>
</dbReference>
<dbReference type="InterPro" id="IPR029060">
    <property type="entry name" value="PIN-like_dom_sf"/>
</dbReference>
<evidence type="ECO:0000259" key="6">
    <source>
        <dbReference type="SMART" id="SM00670"/>
    </source>
</evidence>
<feature type="compositionally biased region" description="Basic residues" evidence="5">
    <location>
        <begin position="1"/>
        <end position="11"/>
    </location>
</feature>